<feature type="compositionally biased region" description="Low complexity" evidence="12">
    <location>
        <begin position="330"/>
        <end position="348"/>
    </location>
</feature>
<dbReference type="STRING" id="1676925.ENSPKIP00000038926"/>
<feature type="disulfide bond" evidence="11">
    <location>
        <begin position="109"/>
        <end position="122"/>
    </location>
</feature>
<feature type="domain" description="TNFR-Cys" evidence="15">
    <location>
        <begin position="54"/>
        <end position="87"/>
    </location>
</feature>
<dbReference type="Gene3D" id="6.10.250.1780">
    <property type="match status" value="1"/>
</dbReference>
<dbReference type="SUPFAM" id="SSF57586">
    <property type="entry name" value="TNF receptor-like"/>
    <property type="match status" value="3"/>
</dbReference>
<evidence type="ECO:0000256" key="6">
    <source>
        <dbReference type="ARBA" id="ARBA00022737"/>
    </source>
</evidence>
<feature type="repeat" description="TNFR-Cys" evidence="11">
    <location>
        <begin position="171"/>
        <end position="210"/>
    </location>
</feature>
<dbReference type="Proteomes" id="UP000261540">
    <property type="component" value="Unplaced"/>
</dbReference>
<keyword evidence="3 13" id="KW-0812">Transmembrane</keyword>
<evidence type="ECO:0000256" key="13">
    <source>
        <dbReference type="SAM" id="Phobius"/>
    </source>
</evidence>
<keyword evidence="10" id="KW-0325">Glycoprotein</keyword>
<feature type="transmembrane region" description="Helical" evidence="13">
    <location>
        <begin position="268"/>
        <end position="288"/>
    </location>
</feature>
<feature type="disulfide bond" evidence="11">
    <location>
        <begin position="148"/>
        <end position="161"/>
    </location>
</feature>
<comment type="subcellular location">
    <subcellularLocation>
        <location evidence="1">Cell membrane</location>
        <topology evidence="1">Single-pass membrane protein</topology>
    </subcellularLocation>
</comment>
<evidence type="ECO:0000256" key="4">
    <source>
        <dbReference type="ARBA" id="ARBA00022703"/>
    </source>
</evidence>
<dbReference type="SMART" id="SM00208">
    <property type="entry name" value="TNFR"/>
    <property type="match status" value="4"/>
</dbReference>
<feature type="repeat" description="TNFR-Cys" evidence="11">
    <location>
        <begin position="54"/>
        <end position="87"/>
    </location>
</feature>
<feature type="transmembrane region" description="Helical" evidence="13">
    <location>
        <begin position="28"/>
        <end position="51"/>
    </location>
</feature>
<dbReference type="GO" id="GO:0009986">
    <property type="term" value="C:cell surface"/>
    <property type="evidence" value="ECO:0007669"/>
    <property type="project" value="TreeGrafter"/>
</dbReference>
<evidence type="ECO:0000256" key="2">
    <source>
        <dbReference type="ARBA" id="ARBA00022475"/>
    </source>
</evidence>
<dbReference type="GO" id="GO:0006915">
    <property type="term" value="P:apoptotic process"/>
    <property type="evidence" value="ECO:0007669"/>
    <property type="project" value="UniProtKB-KW"/>
</dbReference>
<evidence type="ECO:0000259" key="14">
    <source>
        <dbReference type="PROSITE" id="PS50017"/>
    </source>
</evidence>
<feature type="compositionally biased region" description="Polar residues" evidence="12">
    <location>
        <begin position="299"/>
        <end position="314"/>
    </location>
</feature>
<proteinExistence type="predicted"/>
<feature type="repeat" description="TNFR-Cys" evidence="11">
    <location>
        <begin position="131"/>
        <end position="169"/>
    </location>
</feature>
<keyword evidence="6" id="KW-0677">Repeat</keyword>
<dbReference type="InterPro" id="IPR001368">
    <property type="entry name" value="TNFR/NGFR_Cys_rich_reg"/>
</dbReference>
<keyword evidence="8 13" id="KW-0472">Membrane</keyword>
<evidence type="ECO:0000256" key="7">
    <source>
        <dbReference type="ARBA" id="ARBA00022989"/>
    </source>
</evidence>
<dbReference type="PANTHER" id="PTHR46605">
    <property type="entry name" value="TUMOR NECROSIS FACTOR RECEPTOR"/>
    <property type="match status" value="1"/>
</dbReference>
<dbReference type="SUPFAM" id="SSF47986">
    <property type="entry name" value="DEATH domain"/>
    <property type="match status" value="1"/>
</dbReference>
<dbReference type="AlphaFoldDB" id="A0A3B3T9E6"/>
<keyword evidence="9 11" id="KW-1015">Disulfide bond</keyword>
<keyword evidence="5" id="KW-0732">Signal</keyword>
<dbReference type="InterPro" id="IPR041448">
    <property type="entry name" value="TNFR16_TM"/>
</dbReference>
<feature type="region of interest" description="Disordered" evidence="12">
    <location>
        <begin position="299"/>
        <end position="351"/>
    </location>
</feature>
<dbReference type="PROSITE" id="PS00652">
    <property type="entry name" value="TNFR_NGFR_1"/>
    <property type="match status" value="2"/>
</dbReference>
<dbReference type="PRINTS" id="PR01966">
    <property type="entry name" value="TNFACTORR16"/>
</dbReference>
<keyword evidence="4" id="KW-0053">Apoptosis</keyword>
<feature type="domain" description="TNFR-Cys" evidence="15">
    <location>
        <begin position="171"/>
        <end position="210"/>
    </location>
</feature>
<dbReference type="OrthoDB" id="10048028at2759"/>
<dbReference type="PROSITE" id="PS50050">
    <property type="entry name" value="TNFR_NGFR_2"/>
    <property type="match status" value="4"/>
</dbReference>
<dbReference type="InterPro" id="IPR034046">
    <property type="entry name" value="TNFRSF16_N"/>
</dbReference>
<dbReference type="Pfam" id="PF18422">
    <property type="entry name" value="TNFR_16_TM"/>
    <property type="match status" value="1"/>
</dbReference>
<dbReference type="GO" id="GO:0048406">
    <property type="term" value="F:nerve growth factor binding"/>
    <property type="evidence" value="ECO:0007669"/>
    <property type="project" value="TreeGrafter"/>
</dbReference>
<dbReference type="InterPro" id="IPR052302">
    <property type="entry name" value="Neurotrophin_rcpt-DD"/>
</dbReference>
<dbReference type="GeneTree" id="ENSGT00730000110974"/>
<evidence type="ECO:0000256" key="10">
    <source>
        <dbReference type="ARBA" id="ARBA00023180"/>
    </source>
</evidence>
<feature type="repeat" description="TNFR-Cys" evidence="11">
    <location>
        <begin position="89"/>
        <end position="130"/>
    </location>
</feature>
<evidence type="ECO:0000256" key="8">
    <source>
        <dbReference type="ARBA" id="ARBA00023136"/>
    </source>
</evidence>
<dbReference type="InterPro" id="IPR000488">
    <property type="entry name" value="Death_dom"/>
</dbReference>
<evidence type="ECO:0000256" key="5">
    <source>
        <dbReference type="ARBA" id="ARBA00022729"/>
    </source>
</evidence>
<dbReference type="InterPro" id="IPR011029">
    <property type="entry name" value="DEATH-like_dom_sf"/>
</dbReference>
<feature type="disulfide bond" evidence="11">
    <location>
        <begin position="112"/>
        <end position="130"/>
    </location>
</feature>
<evidence type="ECO:0000256" key="12">
    <source>
        <dbReference type="SAM" id="MobiDB-lite"/>
    </source>
</evidence>
<organism evidence="16 17">
    <name type="scientific">Paramormyrops kingsleyae</name>
    <dbReference type="NCBI Taxonomy" id="1676925"/>
    <lineage>
        <taxon>Eukaryota</taxon>
        <taxon>Metazoa</taxon>
        <taxon>Chordata</taxon>
        <taxon>Craniata</taxon>
        <taxon>Vertebrata</taxon>
        <taxon>Euteleostomi</taxon>
        <taxon>Actinopterygii</taxon>
        <taxon>Neopterygii</taxon>
        <taxon>Teleostei</taxon>
        <taxon>Osteoglossocephala</taxon>
        <taxon>Osteoglossomorpha</taxon>
        <taxon>Osteoglossiformes</taxon>
        <taxon>Mormyridae</taxon>
        <taxon>Paramormyrops</taxon>
    </lineage>
</organism>
<keyword evidence="2" id="KW-1003">Cell membrane</keyword>
<feature type="disulfide bond" evidence="11">
    <location>
        <begin position="67"/>
        <end position="80"/>
    </location>
</feature>
<dbReference type="GO" id="GO:0015026">
    <property type="term" value="F:coreceptor activity"/>
    <property type="evidence" value="ECO:0007669"/>
    <property type="project" value="TreeGrafter"/>
</dbReference>
<reference evidence="16" key="1">
    <citation type="submission" date="2025-08" db="UniProtKB">
        <authorList>
            <consortium name="Ensembl"/>
        </authorList>
    </citation>
    <scope>IDENTIFICATION</scope>
</reference>
<dbReference type="GO" id="GO:0005886">
    <property type="term" value="C:plasma membrane"/>
    <property type="evidence" value="ECO:0007669"/>
    <property type="project" value="UniProtKB-SubCell"/>
</dbReference>
<dbReference type="Gene3D" id="2.10.50.10">
    <property type="entry name" value="Tumor Necrosis Factor Receptor, subunit A, domain 2"/>
    <property type="match status" value="2"/>
</dbReference>
<evidence type="ECO:0000256" key="11">
    <source>
        <dbReference type="PROSITE-ProRule" id="PRU00206"/>
    </source>
</evidence>
<evidence type="ECO:0000259" key="15">
    <source>
        <dbReference type="PROSITE" id="PS50050"/>
    </source>
</evidence>
<reference evidence="16" key="2">
    <citation type="submission" date="2025-09" db="UniProtKB">
        <authorList>
            <consortium name="Ensembl"/>
        </authorList>
    </citation>
    <scope>IDENTIFICATION</scope>
</reference>
<evidence type="ECO:0000313" key="17">
    <source>
        <dbReference type="Proteomes" id="UP000261540"/>
    </source>
</evidence>
<dbReference type="CDD" id="cd13416">
    <property type="entry name" value="TNFRSF16"/>
    <property type="match status" value="1"/>
</dbReference>
<dbReference type="GO" id="GO:0005035">
    <property type="term" value="F:death receptor activity"/>
    <property type="evidence" value="ECO:0007669"/>
    <property type="project" value="TreeGrafter"/>
</dbReference>
<sequence>MHILYVDIYERFNLQIFVFIRRLRAVKILYTGKMGTLMMMVLLGTVGALAAKEHCESGQYTSSGECCLECPPGEGVQQRCGSKQTICTVCLDSETFSDKYSLSEPCRSCTECEGQMRMLTPCTDTNDAICGCNYGFYMNETTGRCEHCTSCLPGHGMLVQCDHHSDTLCEVCPEDTFSETESMLDPCLPCTICDDEPPLELCTTMRDTVCYEEPSIETFSPLPSVDSILPSFTDAPEDTDILSPTDTTTVGNPSSPRVVHHGLSENLIPIYCSILAAVVVGLVAFIVFKRRHRWNSCKQNKQAASNRSVSQTASAEGEKLHSDSGISVDSQSLQEQQQQAQTPTQGLPHTVVMVDGSPGFALPPHKSEELEQLLGGGGGDGTDDETDWRSLASLLGYQEEHITAFGQEERPVRALLSHWAGMDSASLEALCAALRKMDRGDIAQGLSLHPDADPSATSAV</sequence>
<feature type="domain" description="TNFR-Cys" evidence="15">
    <location>
        <begin position="89"/>
        <end position="130"/>
    </location>
</feature>
<keyword evidence="17" id="KW-1185">Reference proteome</keyword>
<comment type="caution">
    <text evidence="11">Lacks conserved residue(s) required for the propagation of feature annotation.</text>
</comment>
<feature type="disulfide bond" evidence="11">
    <location>
        <begin position="172"/>
        <end position="187"/>
    </location>
</feature>
<evidence type="ECO:0000256" key="1">
    <source>
        <dbReference type="ARBA" id="ARBA00004162"/>
    </source>
</evidence>
<accession>A0A3B3T9E6</accession>
<dbReference type="PANTHER" id="PTHR46605:SF3">
    <property type="entry name" value="TUMOR NECROSIS FACTOR RECEPTOR SUPERFAMILY MEMBER 16"/>
    <property type="match status" value="1"/>
</dbReference>
<feature type="domain" description="Death" evidence="14">
    <location>
        <begin position="387"/>
        <end position="446"/>
    </location>
</feature>
<protein>
    <submittedName>
        <fullName evidence="16">Nerve growth factor receptor</fullName>
    </submittedName>
</protein>
<dbReference type="SMART" id="SM00005">
    <property type="entry name" value="DEATH"/>
    <property type="match status" value="1"/>
</dbReference>
<evidence type="ECO:0000256" key="9">
    <source>
        <dbReference type="ARBA" id="ARBA00023157"/>
    </source>
</evidence>
<dbReference type="GO" id="GO:0007266">
    <property type="term" value="P:Rho protein signal transduction"/>
    <property type="evidence" value="ECO:0007669"/>
    <property type="project" value="TreeGrafter"/>
</dbReference>
<evidence type="ECO:0000256" key="3">
    <source>
        <dbReference type="ARBA" id="ARBA00022692"/>
    </source>
</evidence>
<dbReference type="PROSITE" id="PS50017">
    <property type="entry name" value="DEATH_DOMAIN"/>
    <property type="match status" value="1"/>
</dbReference>
<keyword evidence="7 13" id="KW-1133">Transmembrane helix</keyword>
<dbReference type="Pfam" id="PF00020">
    <property type="entry name" value="TNFR_c6"/>
    <property type="match status" value="3"/>
</dbReference>
<feature type="disulfide bond" evidence="11">
    <location>
        <begin position="151"/>
        <end position="169"/>
    </location>
</feature>
<name>A0A3B3T9E6_9TELE</name>
<dbReference type="Pfam" id="PF00531">
    <property type="entry name" value="Death"/>
    <property type="match status" value="1"/>
</dbReference>
<evidence type="ECO:0000313" key="16">
    <source>
        <dbReference type="Ensembl" id="ENSPKIP00000038926.1"/>
    </source>
</evidence>
<dbReference type="Gene3D" id="1.10.533.10">
    <property type="entry name" value="Death Domain, Fas"/>
    <property type="match status" value="1"/>
</dbReference>
<dbReference type="Ensembl" id="ENSPKIT00000019924.1">
    <property type="protein sequence ID" value="ENSPKIP00000038926.1"/>
    <property type="gene ID" value="ENSPKIG00000016506.1"/>
</dbReference>
<dbReference type="InterPro" id="IPR022325">
    <property type="entry name" value="TNFR_16"/>
</dbReference>
<feature type="domain" description="TNFR-Cys" evidence="15">
    <location>
        <begin position="131"/>
        <end position="169"/>
    </location>
</feature>